<evidence type="ECO:0000313" key="1">
    <source>
        <dbReference type="EMBL" id="CCO37836.1"/>
    </source>
</evidence>
<organism evidence="1 2">
    <name type="scientific">Thanatephorus cucumeris (strain AG1-IB / isolate 7/3/14)</name>
    <name type="common">Lettuce bottom rot fungus</name>
    <name type="synonym">Rhizoctonia solani</name>
    <dbReference type="NCBI Taxonomy" id="1108050"/>
    <lineage>
        <taxon>Eukaryota</taxon>
        <taxon>Fungi</taxon>
        <taxon>Dikarya</taxon>
        <taxon>Basidiomycota</taxon>
        <taxon>Agaricomycotina</taxon>
        <taxon>Agaricomycetes</taxon>
        <taxon>Cantharellales</taxon>
        <taxon>Ceratobasidiaceae</taxon>
        <taxon>Rhizoctonia</taxon>
        <taxon>Rhizoctonia solani AG-1</taxon>
    </lineage>
</organism>
<dbReference type="Proteomes" id="UP000012065">
    <property type="component" value="Unassembled WGS sequence"/>
</dbReference>
<proteinExistence type="predicted"/>
<dbReference type="EMBL" id="CAOJ01017699">
    <property type="protein sequence ID" value="CCO37836.1"/>
    <property type="molecule type" value="Genomic_DNA"/>
</dbReference>
<dbReference type="AlphaFoldDB" id="M5CEG8"/>
<name>M5CEG8_THACB</name>
<reference evidence="1 2" key="1">
    <citation type="journal article" date="2013" name="J. Biotechnol.">
        <title>Establishment and interpretation of the genome sequence of the phytopathogenic fungus Rhizoctonia solani AG1-IB isolate 7/3/14.</title>
        <authorList>
            <person name="Wibberg D.W."/>
            <person name="Jelonek L.J."/>
            <person name="Rupp O.R."/>
            <person name="Hennig M.H."/>
            <person name="Eikmeyer F.E."/>
            <person name="Goesmann A.G."/>
            <person name="Hartmann A.H."/>
            <person name="Borriss R.B."/>
            <person name="Grosch R.G."/>
            <person name="Puehler A.P."/>
            <person name="Schlueter A.S."/>
        </authorList>
    </citation>
    <scope>NUCLEOTIDE SEQUENCE [LARGE SCALE GENOMIC DNA]</scope>
    <source>
        <strain evidence="2">AG1-IB / isolate 7/3/14</strain>
    </source>
</reference>
<gene>
    <name evidence="1" type="ORF">BN14_11996</name>
</gene>
<dbReference type="HOGENOM" id="CLU_2265564_0_0_1"/>
<protein>
    <submittedName>
        <fullName evidence="1">Uncharacterized protein</fullName>
    </submittedName>
</protein>
<evidence type="ECO:0000313" key="2">
    <source>
        <dbReference type="Proteomes" id="UP000012065"/>
    </source>
</evidence>
<sequence>MAITFSGVFDVFTWSVSGTDSRPGPLNVFPAKAYPEYPKIDPASIVHSQVRTAVADQNPGSATGLIKRLNRSQLTDTLAGLGAQTSQVECMHVCGSVQRTRNA</sequence>
<accession>M5CEG8</accession>
<comment type="caution">
    <text evidence="1">The sequence shown here is derived from an EMBL/GenBank/DDBJ whole genome shotgun (WGS) entry which is preliminary data.</text>
</comment>